<accession>A0ABW8MAY7</accession>
<dbReference type="InterPro" id="IPR042104">
    <property type="entry name" value="PKS_dehydratase_sf"/>
</dbReference>
<proteinExistence type="predicted"/>
<protein>
    <submittedName>
        <fullName evidence="6">Polyketide synthase dehydratase domain-containing protein</fullName>
    </submittedName>
</protein>
<dbReference type="PANTHER" id="PTHR43775">
    <property type="entry name" value="FATTY ACID SYNTHASE"/>
    <property type="match status" value="1"/>
</dbReference>
<sequence length="457" mass="46736">MRSVGQAFVAGVGVDWKAAFPADPTPRTVDLPTYAFQRERYWIDGLSGRGADPTDLGLVAADHPLLGAAVELADGSGHLLTGRLSAASHGWLADHVVAGAALVPGTAMVEWALRAADEVGCGGIEELALRTPLVLPPSGGLRTQVVVGGAAGDGRREVRVYSRPAAEEGSTAEGNSTPEGDSATEWVCHAEGVLSPAADRSDEAWGLGGTWPPAGATPLGVEGFYDRAAASGYAYGPSFQGLRAVWRDGADVYAEVVLPEAAGEQTGFGIHPALLDAALHPALLIGHLDTDGTGTGPEPTDGQVWLPFAWNGVTLWAAGATTVRIRLSPHQENAEGERALRLMVADPVGAPVLTVDSVVMRPVGVDQLRAAVARRHRDTDSLFTVDWTPLPLAAGAGEAASDDGDWAVLGTGGHPDLAALIAALDDGEAVPPVVLADLASTGGSAAATSDEALAVTA</sequence>
<organism evidence="6 7">
    <name type="scientific">Streptomyces milbemycinicus</name>
    <dbReference type="NCBI Taxonomy" id="476552"/>
    <lineage>
        <taxon>Bacteria</taxon>
        <taxon>Bacillati</taxon>
        <taxon>Actinomycetota</taxon>
        <taxon>Actinomycetes</taxon>
        <taxon>Kitasatosporales</taxon>
        <taxon>Streptomycetaceae</taxon>
        <taxon>Streptomyces</taxon>
    </lineage>
</organism>
<feature type="region of interest" description="N-terminal hotdog fold" evidence="3">
    <location>
        <begin position="63"/>
        <end position="201"/>
    </location>
</feature>
<evidence type="ECO:0000313" key="7">
    <source>
        <dbReference type="Proteomes" id="UP001620295"/>
    </source>
</evidence>
<dbReference type="Pfam" id="PF14765">
    <property type="entry name" value="PS-DH"/>
    <property type="match status" value="1"/>
</dbReference>
<gene>
    <name evidence="6" type="ORF">ACI2L5_53810</name>
</gene>
<dbReference type="RefSeq" id="WP_404749460.1">
    <property type="nucleotide sequence ID" value="NZ_JBJDQH010000266.1"/>
</dbReference>
<evidence type="ECO:0000256" key="3">
    <source>
        <dbReference type="PROSITE-ProRule" id="PRU01363"/>
    </source>
</evidence>
<feature type="active site" description="Proton acceptor; for dehydratase activity" evidence="3">
    <location>
        <position position="95"/>
    </location>
</feature>
<keyword evidence="7" id="KW-1185">Reference proteome</keyword>
<evidence type="ECO:0000313" key="6">
    <source>
        <dbReference type="EMBL" id="MFK4273656.1"/>
    </source>
</evidence>
<evidence type="ECO:0000256" key="4">
    <source>
        <dbReference type="SAM" id="MobiDB-lite"/>
    </source>
</evidence>
<dbReference type="Gene3D" id="3.10.129.110">
    <property type="entry name" value="Polyketide synthase dehydratase"/>
    <property type="match status" value="1"/>
</dbReference>
<reference evidence="6 7" key="1">
    <citation type="submission" date="2024-11" db="EMBL/GenBank/DDBJ databases">
        <title>The Natural Products Discovery Center: Release of the First 8490 Sequenced Strains for Exploring Actinobacteria Biosynthetic Diversity.</title>
        <authorList>
            <person name="Kalkreuter E."/>
            <person name="Kautsar S.A."/>
            <person name="Yang D."/>
            <person name="Bader C.D."/>
            <person name="Teijaro C.N."/>
            <person name="Fluegel L."/>
            <person name="Davis C.M."/>
            <person name="Simpson J.R."/>
            <person name="Lauterbach L."/>
            <person name="Steele A.D."/>
            <person name="Gui C."/>
            <person name="Meng S."/>
            <person name="Li G."/>
            <person name="Viehrig K."/>
            <person name="Ye F."/>
            <person name="Su P."/>
            <person name="Kiefer A.F."/>
            <person name="Nichols A."/>
            <person name="Cepeda A.J."/>
            <person name="Yan W."/>
            <person name="Fan B."/>
            <person name="Jiang Y."/>
            <person name="Adhikari A."/>
            <person name="Zheng C.-J."/>
            <person name="Schuster L."/>
            <person name="Cowan T.M."/>
            <person name="Smanski M.J."/>
            <person name="Chevrette M.G."/>
            <person name="De Carvalho L.P.S."/>
            <person name="Shen B."/>
        </authorList>
    </citation>
    <scope>NUCLEOTIDE SEQUENCE [LARGE SCALE GENOMIC DNA]</scope>
    <source>
        <strain evidence="6 7">NPDC020863</strain>
    </source>
</reference>
<dbReference type="Proteomes" id="UP001620295">
    <property type="component" value="Unassembled WGS sequence"/>
</dbReference>
<keyword evidence="1" id="KW-0808">Transferase</keyword>
<feature type="region of interest" description="Disordered" evidence="4">
    <location>
        <begin position="161"/>
        <end position="182"/>
    </location>
</feature>
<comment type="caution">
    <text evidence="6">The sequence shown here is derived from an EMBL/GenBank/DDBJ whole genome shotgun (WGS) entry which is preliminary data.</text>
</comment>
<dbReference type="Pfam" id="PF21089">
    <property type="entry name" value="PKS_DH_N"/>
    <property type="match status" value="1"/>
</dbReference>
<dbReference type="Gene3D" id="3.40.50.11460">
    <property type="match status" value="1"/>
</dbReference>
<evidence type="ECO:0000259" key="5">
    <source>
        <dbReference type="PROSITE" id="PS52019"/>
    </source>
</evidence>
<name>A0ABW8MAY7_9ACTN</name>
<feature type="region of interest" description="C-terminal hotdog fold" evidence="3">
    <location>
        <begin position="216"/>
        <end position="369"/>
    </location>
</feature>
<dbReference type="InterPro" id="IPR050091">
    <property type="entry name" value="PKS_NRPS_Biosynth_Enz"/>
</dbReference>
<dbReference type="SMART" id="SM00826">
    <property type="entry name" value="PKS_DH"/>
    <property type="match status" value="1"/>
</dbReference>
<feature type="domain" description="PKS/mFAS DH" evidence="5">
    <location>
        <begin position="63"/>
        <end position="369"/>
    </location>
</feature>
<dbReference type="InterPro" id="IPR049552">
    <property type="entry name" value="PKS_DH_N"/>
</dbReference>
<dbReference type="InterPro" id="IPR049900">
    <property type="entry name" value="PKS_mFAS_DH"/>
</dbReference>
<feature type="active site" description="Proton donor; for dehydratase activity" evidence="3">
    <location>
        <position position="276"/>
    </location>
</feature>
<keyword evidence="2" id="KW-0511">Multifunctional enzyme</keyword>
<dbReference type="PANTHER" id="PTHR43775:SF51">
    <property type="entry name" value="INACTIVE PHENOLPHTHIOCEROL SYNTHESIS POLYKETIDE SYNTHASE TYPE I PKS1-RELATED"/>
    <property type="match status" value="1"/>
</dbReference>
<evidence type="ECO:0000256" key="2">
    <source>
        <dbReference type="ARBA" id="ARBA00023268"/>
    </source>
</evidence>
<dbReference type="EMBL" id="JBJDQH010000266">
    <property type="protein sequence ID" value="MFK4273656.1"/>
    <property type="molecule type" value="Genomic_DNA"/>
</dbReference>
<dbReference type="InterPro" id="IPR020807">
    <property type="entry name" value="PKS_DH"/>
</dbReference>
<dbReference type="PROSITE" id="PS52019">
    <property type="entry name" value="PKS_MFAS_DH"/>
    <property type="match status" value="1"/>
</dbReference>
<dbReference type="Gene3D" id="3.30.70.3290">
    <property type="match status" value="1"/>
</dbReference>
<evidence type="ECO:0000256" key="1">
    <source>
        <dbReference type="ARBA" id="ARBA00022679"/>
    </source>
</evidence>
<feature type="non-terminal residue" evidence="6">
    <location>
        <position position="457"/>
    </location>
</feature>
<dbReference type="InterPro" id="IPR049551">
    <property type="entry name" value="PKS_DH_C"/>
</dbReference>